<evidence type="ECO:0000259" key="1">
    <source>
        <dbReference type="Pfam" id="PF25019"/>
    </source>
</evidence>
<organism evidence="2 3">
    <name type="scientific">Stephania japonica</name>
    <dbReference type="NCBI Taxonomy" id="461633"/>
    <lineage>
        <taxon>Eukaryota</taxon>
        <taxon>Viridiplantae</taxon>
        <taxon>Streptophyta</taxon>
        <taxon>Embryophyta</taxon>
        <taxon>Tracheophyta</taxon>
        <taxon>Spermatophyta</taxon>
        <taxon>Magnoliopsida</taxon>
        <taxon>Ranunculales</taxon>
        <taxon>Menispermaceae</taxon>
        <taxon>Menispermoideae</taxon>
        <taxon>Cissampelideae</taxon>
        <taxon>Stephania</taxon>
    </lineage>
</organism>
<feature type="domain" description="R13L1/DRL21-like LRR repeat region" evidence="1">
    <location>
        <begin position="2"/>
        <end position="94"/>
    </location>
</feature>
<dbReference type="SUPFAM" id="SSF52047">
    <property type="entry name" value="RNI-like"/>
    <property type="match status" value="1"/>
</dbReference>
<reference evidence="2 3" key="1">
    <citation type="submission" date="2024-01" db="EMBL/GenBank/DDBJ databases">
        <title>Genome assemblies of Stephania.</title>
        <authorList>
            <person name="Yang L."/>
        </authorList>
    </citation>
    <scope>NUCLEOTIDE SEQUENCE [LARGE SCALE GENOMIC DNA]</scope>
    <source>
        <strain evidence="2">QJT</strain>
        <tissue evidence="2">Leaf</tissue>
    </source>
</reference>
<dbReference type="Gene3D" id="3.80.10.10">
    <property type="entry name" value="Ribonuclease Inhibitor"/>
    <property type="match status" value="1"/>
</dbReference>
<dbReference type="AlphaFoldDB" id="A0AAP0PJY5"/>
<dbReference type="Pfam" id="PF25019">
    <property type="entry name" value="LRR_R13L1-DRL21"/>
    <property type="match status" value="1"/>
</dbReference>
<proteinExistence type="predicted"/>
<comment type="caution">
    <text evidence="2">The sequence shown here is derived from an EMBL/GenBank/DDBJ whole genome shotgun (WGS) entry which is preliminary data.</text>
</comment>
<evidence type="ECO:0000313" key="2">
    <source>
        <dbReference type="EMBL" id="KAK9146752.1"/>
    </source>
</evidence>
<sequence length="178" mass="20708">MNKPNLSRLWLDWRSKNDSDGDVKSCSKEFIQKKKSCSKEVLQGLQPHYNIKRLEISFYPGSEFPTWMQMTDPLSSFPSLAELILNRLPNLEEWSLKWKEDDSLPALQFLQFSSCSRLKSLPVEICNLRSLKSLYIFSCDKLASLPHELSRLTSLESLEIKYCHSLRYLPVMGMQGQR</sequence>
<name>A0AAP0PJY5_9MAGN</name>
<protein>
    <recommendedName>
        <fullName evidence="1">R13L1/DRL21-like LRR repeat region domain-containing protein</fullName>
    </recommendedName>
</protein>
<accession>A0AAP0PJY5</accession>
<dbReference type="PANTHER" id="PTHR47186">
    <property type="entry name" value="LEUCINE-RICH REPEAT-CONTAINING PROTEIN 57"/>
    <property type="match status" value="1"/>
</dbReference>
<dbReference type="InterPro" id="IPR032675">
    <property type="entry name" value="LRR_dom_sf"/>
</dbReference>
<dbReference type="PANTHER" id="PTHR47186:SF3">
    <property type="entry name" value="OS09G0267800 PROTEIN"/>
    <property type="match status" value="1"/>
</dbReference>
<dbReference type="Proteomes" id="UP001417504">
    <property type="component" value="Unassembled WGS sequence"/>
</dbReference>
<dbReference type="InterPro" id="IPR056789">
    <property type="entry name" value="LRR_R13L1-DRL21"/>
</dbReference>
<dbReference type="EMBL" id="JBBNAE010000002">
    <property type="protein sequence ID" value="KAK9146752.1"/>
    <property type="molecule type" value="Genomic_DNA"/>
</dbReference>
<gene>
    <name evidence="2" type="ORF">Sjap_006655</name>
</gene>
<keyword evidence="3" id="KW-1185">Reference proteome</keyword>
<evidence type="ECO:0000313" key="3">
    <source>
        <dbReference type="Proteomes" id="UP001417504"/>
    </source>
</evidence>